<comment type="caution">
    <text evidence="1">The sequence shown here is derived from an EMBL/GenBank/DDBJ whole genome shotgun (WGS) entry which is preliminary data.</text>
</comment>
<evidence type="ECO:0000313" key="1">
    <source>
        <dbReference type="EMBL" id="PZQ75991.1"/>
    </source>
</evidence>
<dbReference type="EMBL" id="QFPP01000067">
    <property type="protein sequence ID" value="PZQ75991.1"/>
    <property type="molecule type" value="Genomic_DNA"/>
</dbReference>
<dbReference type="AlphaFoldDB" id="A0A2W5QC81"/>
<organism evidence="1 2">
    <name type="scientific">Variovorax paradoxus</name>
    <dbReference type="NCBI Taxonomy" id="34073"/>
    <lineage>
        <taxon>Bacteria</taxon>
        <taxon>Pseudomonadati</taxon>
        <taxon>Pseudomonadota</taxon>
        <taxon>Betaproteobacteria</taxon>
        <taxon>Burkholderiales</taxon>
        <taxon>Comamonadaceae</taxon>
        <taxon>Variovorax</taxon>
    </lineage>
</organism>
<sequence>MQLRERACARDAWGRKANVRLLGHGLLSPEGWPVRPEHAGTRLRLTVDPMAADFEVVEVQGMGAVNDPIRLRDITPLAAQPEFWAPLLARHGTTEHEEDPALDWLGVDADRAHDWHAAHIEPAPAAGEGIRD</sequence>
<accession>A0A2W5QC81</accession>
<dbReference type="Proteomes" id="UP000249135">
    <property type="component" value="Unassembled WGS sequence"/>
</dbReference>
<gene>
    <name evidence="1" type="ORF">DI563_08200</name>
</gene>
<name>A0A2W5QC81_VARPD</name>
<proteinExistence type="predicted"/>
<evidence type="ECO:0000313" key="2">
    <source>
        <dbReference type="Proteomes" id="UP000249135"/>
    </source>
</evidence>
<reference evidence="1 2" key="1">
    <citation type="submission" date="2017-08" db="EMBL/GenBank/DDBJ databases">
        <title>Infants hospitalized years apart are colonized by the same room-sourced microbial strains.</title>
        <authorList>
            <person name="Brooks B."/>
            <person name="Olm M.R."/>
            <person name="Firek B.A."/>
            <person name="Baker R."/>
            <person name="Thomas B.C."/>
            <person name="Morowitz M.J."/>
            <person name="Banfield J.F."/>
        </authorList>
    </citation>
    <scope>NUCLEOTIDE SEQUENCE [LARGE SCALE GENOMIC DNA]</scope>
    <source>
        <strain evidence="1">S2_005_003_R2_41</strain>
    </source>
</reference>
<protein>
    <submittedName>
        <fullName evidence="1">Uncharacterized protein</fullName>
    </submittedName>
</protein>